<dbReference type="PANTHER" id="PTHR43196">
    <property type="entry name" value="SULFATE ADENYLYLTRANSFERASE SUBUNIT 2"/>
    <property type="match status" value="1"/>
</dbReference>
<evidence type="ECO:0000259" key="1">
    <source>
        <dbReference type="Pfam" id="PF01507"/>
    </source>
</evidence>
<keyword evidence="3" id="KW-1185">Reference proteome</keyword>
<feature type="domain" description="Phosphoadenosine phosphosulphate reductase" evidence="1">
    <location>
        <begin position="21"/>
        <end position="205"/>
    </location>
</feature>
<comment type="caution">
    <text evidence="2">The sequence shown here is derived from an EMBL/GenBank/DDBJ whole genome shotgun (WGS) entry which is preliminary data.</text>
</comment>
<dbReference type="Pfam" id="PF01507">
    <property type="entry name" value="PAPS_reduct"/>
    <property type="match status" value="1"/>
</dbReference>
<sequence>MIQNILESLHRLYSMDARPWIVGYSGGKDSSMIASLVFEVVMALPPEQRTKEICVVCTDTRVEIPAVVSRVQSELDLMQACSEKHGLNISAHLLKPTAQQSFWVNIIGRGYPPPNRTFRWCTQRLKIDPVSEFIRGKLGHWGEAIIVLGARRSESGSRAQTLDARAKSEFGLRRHDDLPRCWISTPIEHISTFEVWDYLMERPCPWDGDNQTLFQLYRDASGGECPLVVDQSTPSCGNSRFGCWTCTVVEKDKASEGLLATGDQRMESLLRFRETLLHFRDPENGYRDMVRKNGQEGPGPLKIEARKELLTKLLALQDESGLPVISEEELHWIQTFWNSARNPDDGTGVVNIIFQQKGDAMPERKDEAELREIEERVATEKEISIETLRRLVSKVEEYGESHRAVGLPDELLQILQDDLRERQLEKEQTHA</sequence>
<gene>
    <name evidence="2" type="ORF">A1356_11935</name>
</gene>
<dbReference type="InterPro" id="IPR014729">
    <property type="entry name" value="Rossmann-like_a/b/a_fold"/>
</dbReference>
<reference evidence="2 3" key="1">
    <citation type="submission" date="2016-03" db="EMBL/GenBank/DDBJ databases">
        <authorList>
            <person name="Heylen K."/>
            <person name="De Vos P."/>
            <person name="Vekeman B."/>
        </authorList>
    </citation>
    <scope>NUCLEOTIDE SEQUENCE [LARGE SCALE GENOMIC DNA]</scope>
    <source>
        <strain evidence="2 3">R-49807</strain>
    </source>
</reference>
<dbReference type="InterPro" id="IPR002500">
    <property type="entry name" value="PAPS_reduct_dom"/>
</dbReference>
<dbReference type="Proteomes" id="UP000077734">
    <property type="component" value="Unassembled WGS sequence"/>
</dbReference>
<organism evidence="2 3">
    <name type="scientific">Methylomonas koyamae</name>
    <dbReference type="NCBI Taxonomy" id="702114"/>
    <lineage>
        <taxon>Bacteria</taxon>
        <taxon>Pseudomonadati</taxon>
        <taxon>Pseudomonadota</taxon>
        <taxon>Gammaproteobacteria</taxon>
        <taxon>Methylococcales</taxon>
        <taxon>Methylococcaceae</taxon>
        <taxon>Methylomonas</taxon>
    </lineage>
</organism>
<dbReference type="SUPFAM" id="SSF52402">
    <property type="entry name" value="Adenine nucleotide alpha hydrolases-like"/>
    <property type="match status" value="1"/>
</dbReference>
<dbReference type="NCBIfam" id="TIGR03183">
    <property type="entry name" value="DNA_S_dndC"/>
    <property type="match status" value="1"/>
</dbReference>
<dbReference type="InterPro" id="IPR017598">
    <property type="entry name" value="SulphurTrfase_DndC"/>
</dbReference>
<dbReference type="PANTHER" id="PTHR43196:SF2">
    <property type="entry name" value="PHOSPHOADENOSINE PHOSPHOSULFATE REDUCTASE"/>
    <property type="match status" value="1"/>
</dbReference>
<accession>A0AA91DCF0</accession>
<dbReference type="EMBL" id="LUUL01000075">
    <property type="protein sequence ID" value="OAI26041.1"/>
    <property type="molecule type" value="Genomic_DNA"/>
</dbReference>
<proteinExistence type="predicted"/>
<dbReference type="GO" id="GO:0003824">
    <property type="term" value="F:catalytic activity"/>
    <property type="evidence" value="ECO:0007669"/>
    <property type="project" value="InterPro"/>
</dbReference>
<dbReference type="RefSeq" id="WP_064023244.1">
    <property type="nucleotide sequence ID" value="NZ_CP023669.1"/>
</dbReference>
<dbReference type="InterPro" id="IPR050128">
    <property type="entry name" value="Sulfate_adenylyltrnsfr_sub2"/>
</dbReference>
<name>A0AA91DCF0_9GAMM</name>
<dbReference type="Gene3D" id="3.40.50.620">
    <property type="entry name" value="HUPs"/>
    <property type="match status" value="1"/>
</dbReference>
<protein>
    <recommendedName>
        <fullName evidence="1">Phosphoadenosine phosphosulphate reductase domain-containing protein</fullName>
    </recommendedName>
</protein>
<evidence type="ECO:0000313" key="2">
    <source>
        <dbReference type="EMBL" id="OAI26041.1"/>
    </source>
</evidence>
<evidence type="ECO:0000313" key="3">
    <source>
        <dbReference type="Proteomes" id="UP000077734"/>
    </source>
</evidence>
<dbReference type="AlphaFoldDB" id="A0AA91DCF0"/>